<dbReference type="PANTHER" id="PTHR14950">
    <property type="entry name" value="DICER-RELATED"/>
    <property type="match status" value="1"/>
</dbReference>
<dbReference type="Pfam" id="PF00636">
    <property type="entry name" value="Ribonuclease_3"/>
    <property type="match status" value="2"/>
</dbReference>
<evidence type="ECO:0000313" key="11">
    <source>
        <dbReference type="EMBL" id="KAE8302000.1"/>
    </source>
</evidence>
<keyword evidence="4" id="KW-0677">Repeat</keyword>
<evidence type="ECO:0000259" key="10">
    <source>
        <dbReference type="PROSITE" id="PS50821"/>
    </source>
</evidence>
<evidence type="ECO:0000256" key="6">
    <source>
        <dbReference type="ARBA" id="ARBA00022759"/>
    </source>
</evidence>
<comment type="cofactor">
    <cofactor evidence="2">
        <name>Mg(2+)</name>
        <dbReference type="ChEBI" id="CHEBI:18420"/>
    </cofactor>
</comment>
<feature type="domain" description="RNase III" evidence="9">
    <location>
        <begin position="643"/>
        <end position="734"/>
    </location>
</feature>
<sequence>MHALGHCCTVVTTRGPSHWLLLLDTHLGTLPGFKVSAGRGLPAAEVYFEAGPRVSLSRTDATIVAVYQSILFQLLGPTFPASWTEIGATMPHNEYTFPRFISNPPQFATLAFLPLLSPTSPLDLRALMVTAQLMCDAKRLSDEYTDYSTLSASLHGRMVATPEISWSLYVVLGIDSTQTSLSYFTRANESITYMRYYATAHNIHLRAADLPLVAAVRLDDLKDHQIPAPGSWDDLAPKLRFLPPELCLLLPDEFDLIRVQALQFLPEIAKHICDIQNTICALDKSFPDCGRIGGERYFAITAGLRLDQGRGRGLAGWRTPFGPFGVSHTDVFQRLELLGDAVLGFIVTARLLCLFPDASVGTLVELKMELVRNEALNYLVQTLGLPQLAEFSNNLVAKSKTWADMYEEIVGSIFTGPNGIYGCEEFLAKTLMSPEHSKTVGSACPDAVTKASKRVCMGEAGAHEFRSLVDYACEQGISVFCSSRVSTMFLERLRDIPAEDMLDWYRLGIQFSHRSGLSGPGGVVSVIDIMTHLARGLWLGSPGFYVEQQTDKNESACPPTIPVLYIYHRSVQCPVLYGSLTETPTGPVASKVLALYEKILAYESSGGSKHIAAQTVSRSLAVPIPSGTIPFLIRLLQIALTPHVYQKLELLGDAFLKCSLALHLHALHPTLTEGALTRMRQSAETNSVLGRLTKRFPSVVSEVIIESHPKIQPDSKVYGDTFEAILAAILLACGEEAAGAFVREHVLPQVVADA</sequence>
<keyword evidence="7" id="KW-0378">Hydrolase</keyword>
<dbReference type="SMART" id="SM00949">
    <property type="entry name" value="PAZ"/>
    <property type="match status" value="1"/>
</dbReference>
<dbReference type="VEuPathDB" id="GiardiaDB:GL50803_103887"/>
<dbReference type="AlphaFoldDB" id="A0A644F0W2"/>
<dbReference type="SUPFAM" id="SSF101690">
    <property type="entry name" value="PAZ domain"/>
    <property type="match status" value="1"/>
</dbReference>
<dbReference type="GO" id="GO:0000166">
    <property type="term" value="F:nucleotide binding"/>
    <property type="evidence" value="ECO:0007669"/>
    <property type="project" value="UniProtKB-KW"/>
</dbReference>
<dbReference type="OMA" id="WADMYEE"/>
<keyword evidence="8" id="KW-0464">Manganese</keyword>
<dbReference type="GO" id="GO:0003723">
    <property type="term" value="F:RNA binding"/>
    <property type="evidence" value="ECO:0007669"/>
    <property type="project" value="InterPro"/>
</dbReference>
<reference evidence="11 12" key="1">
    <citation type="journal article" date="2007" name="Science">
        <title>Genomic minimalism in the early diverging intestinal parasite Giardia lamblia.</title>
        <authorList>
            <person name="Morrison H.G."/>
            <person name="McArthur A.G."/>
            <person name="Gillin F.D."/>
            <person name="Aley S.B."/>
            <person name="Adam R.D."/>
            <person name="Olsen G.J."/>
            <person name="Best A.A."/>
            <person name="Cande W.Z."/>
            <person name="Chen F."/>
            <person name="Cipriano M.J."/>
            <person name="Davids B.J."/>
            <person name="Dawson S.C."/>
            <person name="Elmendorf H.G."/>
            <person name="Hehl A.B."/>
            <person name="Holder M.E."/>
            <person name="Huse S.M."/>
            <person name="Kim U.U."/>
            <person name="Lasek-Nesselquist E."/>
            <person name="Manning G."/>
            <person name="Nigam A."/>
            <person name="Nixon J.E."/>
            <person name="Palm D."/>
            <person name="Passamaneck N.E."/>
            <person name="Prabhu A."/>
            <person name="Reich C.I."/>
            <person name="Reiner D.S."/>
            <person name="Samuelson J."/>
            <person name="Svard S.G."/>
            <person name="Sogin M.L."/>
        </authorList>
    </citation>
    <scope>NUCLEOTIDE SEQUENCE [LARGE SCALE GENOMIC DNA]</scope>
    <source>
        <strain evidence="11 12">WB C6</strain>
    </source>
</reference>
<evidence type="ECO:0000256" key="5">
    <source>
        <dbReference type="ARBA" id="ARBA00022741"/>
    </source>
</evidence>
<dbReference type="GO" id="GO:0006396">
    <property type="term" value="P:RNA processing"/>
    <property type="evidence" value="ECO:0007669"/>
    <property type="project" value="InterPro"/>
</dbReference>
<proteinExistence type="predicted"/>
<dbReference type="GeneID" id="5698409"/>
<dbReference type="PROSITE" id="PS50821">
    <property type="entry name" value="PAZ"/>
    <property type="match status" value="1"/>
</dbReference>
<feature type="domain" description="PAZ" evidence="10">
    <location>
        <begin position="132"/>
        <end position="251"/>
    </location>
</feature>
<dbReference type="GO" id="GO:0004525">
    <property type="term" value="F:ribonuclease III activity"/>
    <property type="evidence" value="ECO:0007669"/>
    <property type="project" value="InterPro"/>
</dbReference>
<keyword evidence="12" id="KW-1185">Reference proteome</keyword>
<dbReference type="InterPro" id="IPR003100">
    <property type="entry name" value="PAZ_dom"/>
</dbReference>
<dbReference type="KEGG" id="gla:GL50803_00103887"/>
<evidence type="ECO:0000256" key="2">
    <source>
        <dbReference type="ARBA" id="ARBA00001946"/>
    </source>
</evidence>
<feature type="domain" description="RNase III" evidence="9">
    <location>
        <begin position="328"/>
        <end position="418"/>
    </location>
</feature>
<dbReference type="SUPFAM" id="SSF69065">
    <property type="entry name" value="RNase III domain-like"/>
    <property type="match status" value="2"/>
</dbReference>
<evidence type="ECO:0000256" key="1">
    <source>
        <dbReference type="ARBA" id="ARBA00001936"/>
    </source>
</evidence>
<evidence type="ECO:0000256" key="3">
    <source>
        <dbReference type="ARBA" id="ARBA00022722"/>
    </source>
</evidence>
<dbReference type="Gene3D" id="1.10.1740.150">
    <property type="match status" value="2"/>
</dbReference>
<keyword evidence="3" id="KW-0540">Nuclease</keyword>
<organism evidence="11 12">
    <name type="scientific">Giardia intestinalis (strain ATCC 50803 / WB clone C6)</name>
    <name type="common">Giardia lamblia</name>
    <dbReference type="NCBI Taxonomy" id="184922"/>
    <lineage>
        <taxon>Eukaryota</taxon>
        <taxon>Metamonada</taxon>
        <taxon>Diplomonadida</taxon>
        <taxon>Hexamitidae</taxon>
        <taxon>Giardiinae</taxon>
        <taxon>Giardia</taxon>
    </lineage>
</organism>
<comment type="cofactor">
    <cofactor evidence="1">
        <name>Mn(2+)</name>
        <dbReference type="ChEBI" id="CHEBI:29035"/>
    </cofactor>
</comment>
<dbReference type="InterPro" id="IPR041279">
    <property type="entry name" value="Dicer_N"/>
</dbReference>
<dbReference type="SMART" id="SM00535">
    <property type="entry name" value="RIBOc"/>
    <property type="match status" value="2"/>
</dbReference>
<dbReference type="Gene3D" id="2.170.260.10">
    <property type="entry name" value="paz domain"/>
    <property type="match status" value="1"/>
</dbReference>
<dbReference type="Gene3D" id="1.10.1520.10">
    <property type="entry name" value="Ribonuclease III domain"/>
    <property type="match status" value="2"/>
</dbReference>
<evidence type="ECO:0000313" key="12">
    <source>
        <dbReference type="Proteomes" id="UP000001548"/>
    </source>
</evidence>
<dbReference type="Pfam" id="PF02170">
    <property type="entry name" value="PAZ"/>
    <property type="match status" value="1"/>
</dbReference>
<evidence type="ECO:0000256" key="7">
    <source>
        <dbReference type="ARBA" id="ARBA00022801"/>
    </source>
</evidence>
<dbReference type="SMR" id="A0A644F0W2"/>
<comment type="caution">
    <text evidence="11">The sequence shown here is derived from an EMBL/GenBank/DDBJ whole genome shotgun (WGS) entry which is preliminary data.</text>
</comment>
<dbReference type="CDD" id="cd00593">
    <property type="entry name" value="RIBOc"/>
    <property type="match status" value="2"/>
</dbReference>
<name>A0A644F0W2_GIAIC</name>
<dbReference type="InterPro" id="IPR036085">
    <property type="entry name" value="PAZ_dom_sf"/>
</dbReference>
<keyword evidence="6" id="KW-0255">Endonuclease</keyword>
<dbReference type="RefSeq" id="XP_001705536.1">
    <property type="nucleotide sequence ID" value="XM_001705484.1"/>
</dbReference>
<keyword evidence="5" id="KW-0547">Nucleotide-binding</keyword>
<accession>A0A644F0W2</accession>
<dbReference type="Proteomes" id="UP000001548">
    <property type="component" value="Unassembled WGS sequence"/>
</dbReference>
<evidence type="ECO:0000256" key="8">
    <source>
        <dbReference type="ARBA" id="ARBA00023211"/>
    </source>
</evidence>
<dbReference type="InterPro" id="IPR000999">
    <property type="entry name" value="RNase_III_dom"/>
</dbReference>
<dbReference type="PROSITE" id="PS50142">
    <property type="entry name" value="RNASE_3_2"/>
    <property type="match status" value="2"/>
</dbReference>
<dbReference type="Pfam" id="PF17895">
    <property type="entry name" value="Dicer_N"/>
    <property type="match status" value="1"/>
</dbReference>
<protein>
    <submittedName>
        <fullName evidence="11">Dicer</fullName>
    </submittedName>
</protein>
<evidence type="ECO:0000256" key="4">
    <source>
        <dbReference type="ARBA" id="ARBA00022737"/>
    </source>
</evidence>
<gene>
    <name evidence="11" type="ORF">GL50803_00103887</name>
</gene>
<dbReference type="EMBL" id="AACB03000004">
    <property type="protein sequence ID" value="KAE8302000.1"/>
    <property type="molecule type" value="Genomic_DNA"/>
</dbReference>
<dbReference type="InterPro" id="IPR036389">
    <property type="entry name" value="RNase_III_sf"/>
</dbReference>
<dbReference type="Gene3D" id="6.10.250.1440">
    <property type="match status" value="1"/>
</dbReference>
<dbReference type="InParanoid" id="A0A644F0W2"/>
<evidence type="ECO:0000259" key="9">
    <source>
        <dbReference type="PROSITE" id="PS50142"/>
    </source>
</evidence>